<dbReference type="Gene3D" id="2.60.40.10">
    <property type="entry name" value="Immunoglobulins"/>
    <property type="match status" value="1"/>
</dbReference>
<comment type="caution">
    <text evidence="2">The sequence shown here is derived from an EMBL/GenBank/DDBJ whole genome shotgun (WGS) entry which is preliminary data.</text>
</comment>
<sequence>MKYSYISYCFIVGVIFIFTSCVDLSKRKTTMEVEDNERHYYPILAGQQKDLSFRLKNVGKNPLMITDIITSCGCLKVDEGAGAFTVPPGKERLLTLSYNSAKNIGYVKHYITLYGNFEDALYKELVFDINVVPNAMYTKDYEELYSDDIKGQGGFKEFVDGDASNKGYYMDEDFSKSIHDNK</sequence>
<accession>A0A4R6WM44</accession>
<reference evidence="2 3" key="1">
    <citation type="submission" date="2019-03" db="EMBL/GenBank/DDBJ databases">
        <title>Genomic Encyclopedia of Archaeal and Bacterial Type Strains, Phase II (KMG-II): from individual species to whole genera.</title>
        <authorList>
            <person name="Goeker M."/>
        </authorList>
    </citation>
    <scope>NUCLEOTIDE SEQUENCE [LARGE SCALE GENOMIC DNA]</scope>
    <source>
        <strain evidence="2 3">DSM 28353</strain>
    </source>
</reference>
<dbReference type="AlphaFoldDB" id="A0A4R6WM44"/>
<dbReference type="Pfam" id="PF07610">
    <property type="entry name" value="DUF1573"/>
    <property type="match status" value="1"/>
</dbReference>
<evidence type="ECO:0000313" key="2">
    <source>
        <dbReference type="EMBL" id="TDQ80087.1"/>
    </source>
</evidence>
<keyword evidence="1" id="KW-1133">Transmembrane helix</keyword>
<dbReference type="OrthoDB" id="1033173at2"/>
<proteinExistence type="predicted"/>
<dbReference type="InterPro" id="IPR013783">
    <property type="entry name" value="Ig-like_fold"/>
</dbReference>
<protein>
    <submittedName>
        <fullName evidence="2">Uncharacterized protein DUF1573</fullName>
    </submittedName>
</protein>
<evidence type="ECO:0000313" key="3">
    <source>
        <dbReference type="Proteomes" id="UP000295292"/>
    </source>
</evidence>
<name>A0A4R6WM44_9SPHI</name>
<gene>
    <name evidence="2" type="ORF">CLV99_1541</name>
</gene>
<dbReference type="InterPro" id="IPR011467">
    <property type="entry name" value="DUF1573"/>
</dbReference>
<dbReference type="RefSeq" id="WP_133583833.1">
    <property type="nucleotide sequence ID" value="NZ_SNYV01000011.1"/>
</dbReference>
<evidence type="ECO:0000256" key="1">
    <source>
        <dbReference type="SAM" id="Phobius"/>
    </source>
</evidence>
<keyword evidence="3" id="KW-1185">Reference proteome</keyword>
<feature type="transmembrane region" description="Helical" evidence="1">
    <location>
        <begin position="6"/>
        <end position="24"/>
    </location>
</feature>
<dbReference type="PROSITE" id="PS51257">
    <property type="entry name" value="PROKAR_LIPOPROTEIN"/>
    <property type="match status" value="1"/>
</dbReference>
<keyword evidence="1" id="KW-0812">Transmembrane</keyword>
<organism evidence="2 3">
    <name type="scientific">Sphingobacterium yanglingense</name>
    <dbReference type="NCBI Taxonomy" id="1437280"/>
    <lineage>
        <taxon>Bacteria</taxon>
        <taxon>Pseudomonadati</taxon>
        <taxon>Bacteroidota</taxon>
        <taxon>Sphingobacteriia</taxon>
        <taxon>Sphingobacteriales</taxon>
        <taxon>Sphingobacteriaceae</taxon>
        <taxon>Sphingobacterium</taxon>
    </lineage>
</organism>
<dbReference type="EMBL" id="SNYV01000011">
    <property type="protein sequence ID" value="TDQ80087.1"/>
    <property type="molecule type" value="Genomic_DNA"/>
</dbReference>
<keyword evidence="1" id="KW-0472">Membrane</keyword>
<dbReference type="Proteomes" id="UP000295292">
    <property type="component" value="Unassembled WGS sequence"/>
</dbReference>